<accession>A0A923HG23</accession>
<dbReference type="InterPro" id="IPR019587">
    <property type="entry name" value="Polyketide_cyclase/dehydratase"/>
</dbReference>
<dbReference type="CDD" id="cd07812">
    <property type="entry name" value="SRPBCC"/>
    <property type="match status" value="1"/>
</dbReference>
<keyword evidence="1" id="KW-1133">Transmembrane helix</keyword>
<dbReference type="SUPFAM" id="SSF55961">
    <property type="entry name" value="Bet v1-like"/>
    <property type="match status" value="1"/>
</dbReference>
<dbReference type="Gene3D" id="3.30.530.20">
    <property type="match status" value="1"/>
</dbReference>
<evidence type="ECO:0000313" key="2">
    <source>
        <dbReference type="EMBL" id="MBC3759613.1"/>
    </source>
</evidence>
<dbReference type="InterPro" id="IPR023393">
    <property type="entry name" value="START-like_dom_sf"/>
</dbReference>
<protein>
    <submittedName>
        <fullName evidence="2">SRPBCC family protein</fullName>
    </submittedName>
</protein>
<dbReference type="RefSeq" id="WP_186563584.1">
    <property type="nucleotide sequence ID" value="NZ_JACNMF010000005.1"/>
</dbReference>
<name>A0A923HG23_9FLAO</name>
<reference evidence="2" key="1">
    <citation type="submission" date="2020-08" db="EMBL/GenBank/DDBJ databases">
        <title>Hyunsoonleella sp. strain SJ7 genome sequencing and assembly.</title>
        <authorList>
            <person name="Kim I."/>
        </authorList>
    </citation>
    <scope>NUCLEOTIDE SEQUENCE</scope>
    <source>
        <strain evidence="2">SJ7</strain>
    </source>
</reference>
<sequence>MKYLKYILGILAVLVIGFFLLGLIKSEISYDCEIQANKPLAESWAVAQDEEKMTEWLEGFQKVEHVSGTPGTVEAVSNVYFIADGTEMMIKETITEIVPNESISMLFESDFMTMDYQLNMASKDGKTIISSTTTTKGNGPFSKSLMALMGSSIKAQEETNLARLKATIENNTKNYFPAKEVPAVQNED</sequence>
<evidence type="ECO:0000256" key="1">
    <source>
        <dbReference type="SAM" id="Phobius"/>
    </source>
</evidence>
<dbReference type="EMBL" id="JACNMF010000005">
    <property type="protein sequence ID" value="MBC3759613.1"/>
    <property type="molecule type" value="Genomic_DNA"/>
</dbReference>
<keyword evidence="1" id="KW-0812">Transmembrane</keyword>
<dbReference type="AlphaFoldDB" id="A0A923HG23"/>
<organism evidence="2 3">
    <name type="scientific">Hyunsoonleella aquatilis</name>
    <dbReference type="NCBI Taxonomy" id="2762758"/>
    <lineage>
        <taxon>Bacteria</taxon>
        <taxon>Pseudomonadati</taxon>
        <taxon>Bacteroidota</taxon>
        <taxon>Flavobacteriia</taxon>
        <taxon>Flavobacteriales</taxon>
        <taxon>Flavobacteriaceae</taxon>
    </lineage>
</organism>
<comment type="caution">
    <text evidence="2">The sequence shown here is derived from an EMBL/GenBank/DDBJ whole genome shotgun (WGS) entry which is preliminary data.</text>
</comment>
<proteinExistence type="predicted"/>
<keyword evidence="3" id="KW-1185">Reference proteome</keyword>
<dbReference type="Proteomes" id="UP000656244">
    <property type="component" value="Unassembled WGS sequence"/>
</dbReference>
<keyword evidence="1" id="KW-0472">Membrane</keyword>
<gene>
    <name evidence="2" type="ORF">H7U19_14450</name>
</gene>
<feature type="transmembrane region" description="Helical" evidence="1">
    <location>
        <begin position="6"/>
        <end position="24"/>
    </location>
</feature>
<dbReference type="Pfam" id="PF10604">
    <property type="entry name" value="Polyketide_cyc2"/>
    <property type="match status" value="1"/>
</dbReference>
<evidence type="ECO:0000313" key="3">
    <source>
        <dbReference type="Proteomes" id="UP000656244"/>
    </source>
</evidence>